<organism evidence="2 3">
    <name type="scientific">Methylotenera mobilis (strain JLW8 / ATCC BAA-1282 / DSM 17540)</name>
    <dbReference type="NCBI Taxonomy" id="583345"/>
    <lineage>
        <taxon>Bacteria</taxon>
        <taxon>Pseudomonadati</taxon>
        <taxon>Pseudomonadota</taxon>
        <taxon>Betaproteobacteria</taxon>
        <taxon>Nitrosomonadales</taxon>
        <taxon>Methylophilaceae</taxon>
        <taxon>Methylotenera</taxon>
    </lineage>
</organism>
<dbReference type="OrthoDB" id="9813903at2"/>
<dbReference type="Gene3D" id="3.20.20.450">
    <property type="entry name" value="EAL domain"/>
    <property type="match status" value="1"/>
</dbReference>
<evidence type="ECO:0000313" key="3">
    <source>
        <dbReference type="Proteomes" id="UP000002742"/>
    </source>
</evidence>
<reference evidence="2 3" key="2">
    <citation type="journal article" date="2011" name="J. Bacteriol.">
        <title>Genomes of three methylotrophs from a single niche uncover genetic and metabolic divergence of Methylophilaceae.</title>
        <authorList>
            <person name="Lapidus A."/>
            <person name="Clum A."/>
            <person name="Labutti K."/>
            <person name="Kaluzhnaya M.G."/>
            <person name="Lim S."/>
            <person name="Beck D.A."/>
            <person name="Glavina Del Rio T."/>
            <person name="Nolan M."/>
            <person name="Mavromatis K."/>
            <person name="Huntemann M."/>
            <person name="Lucas S."/>
            <person name="Lidstrom M.E."/>
            <person name="Ivanova N."/>
            <person name="Chistoserdova L."/>
        </authorList>
    </citation>
    <scope>NUCLEOTIDE SEQUENCE [LARGE SCALE GENOMIC DNA]</scope>
    <source>
        <strain evidence="3">JLW8 / ATCC BAA-1282 / DSM 17540</strain>
    </source>
</reference>
<dbReference type="Proteomes" id="UP000002742">
    <property type="component" value="Chromosome"/>
</dbReference>
<dbReference type="InterPro" id="IPR001633">
    <property type="entry name" value="EAL_dom"/>
</dbReference>
<dbReference type="GO" id="GO:0071111">
    <property type="term" value="F:cyclic-guanylate-specific phosphodiesterase activity"/>
    <property type="evidence" value="ECO:0007669"/>
    <property type="project" value="InterPro"/>
</dbReference>
<dbReference type="STRING" id="583345.Mmol_0205"/>
<evidence type="ECO:0000313" key="2">
    <source>
        <dbReference type="EMBL" id="ACT47115.1"/>
    </source>
</evidence>
<keyword evidence="3" id="KW-1185">Reference proteome</keyword>
<feature type="domain" description="EAL" evidence="1">
    <location>
        <begin position="33"/>
        <end position="284"/>
    </location>
</feature>
<dbReference type="RefSeq" id="WP_012777572.1">
    <property type="nucleotide sequence ID" value="NC_012968.1"/>
</dbReference>
<dbReference type="EMBL" id="CP001672">
    <property type="protein sequence ID" value="ACT47115.1"/>
    <property type="molecule type" value="Genomic_DNA"/>
</dbReference>
<dbReference type="PANTHER" id="PTHR33121">
    <property type="entry name" value="CYCLIC DI-GMP PHOSPHODIESTERASE PDEF"/>
    <property type="match status" value="1"/>
</dbReference>
<evidence type="ECO:0000259" key="1">
    <source>
        <dbReference type="PROSITE" id="PS50883"/>
    </source>
</evidence>
<dbReference type="HOGENOM" id="CLU_000445_70_50_4"/>
<protein>
    <submittedName>
        <fullName evidence="2">Diguanylate phosphodiesterase</fullName>
    </submittedName>
</protein>
<gene>
    <name evidence="2" type="ordered locus">Mmol_0205</name>
</gene>
<sequence length="292" mass="32428">MTVPTTNASSPIEQLRLQLKESLFLDLDDYGLAEQSTGEFNSTFLGVQLNTAFQPIYDIQAGDLIGHEALLRPSLGGELTSTPEFAFTYAEQTGKLVQFDRVARTLHVLNFKQIYAENGLLFLNVHPKLLVSVNTHGKVFERILHANSVPTHRVVIEIKESEIEQDKQLSEAIDNYRDRAYHISIDGFGGKKSHIDRLWKLSPDYVKLDLSIIQQAEGNHRVQKILPGLINLINESGAQTIITGIETQTQLDIAIESGGQFVQGYFLARPVNAKALQPSSALNKLSALHKVA</sequence>
<dbReference type="eggNOG" id="COG2200">
    <property type="taxonomic scope" value="Bacteria"/>
</dbReference>
<dbReference type="InterPro" id="IPR035919">
    <property type="entry name" value="EAL_sf"/>
</dbReference>
<dbReference type="CDD" id="cd01948">
    <property type="entry name" value="EAL"/>
    <property type="match status" value="1"/>
</dbReference>
<dbReference type="InterPro" id="IPR050706">
    <property type="entry name" value="Cyclic-di-GMP_PDE-like"/>
</dbReference>
<dbReference type="KEGG" id="mmb:Mmol_0205"/>
<proteinExistence type="predicted"/>
<dbReference type="PROSITE" id="PS50883">
    <property type="entry name" value="EAL"/>
    <property type="match status" value="1"/>
</dbReference>
<dbReference type="SUPFAM" id="SSF141868">
    <property type="entry name" value="EAL domain-like"/>
    <property type="match status" value="1"/>
</dbReference>
<dbReference type="PANTHER" id="PTHR33121:SF76">
    <property type="entry name" value="SIGNALING PROTEIN"/>
    <property type="match status" value="1"/>
</dbReference>
<name>C6WSM3_METML</name>
<accession>C6WSM3</accession>
<dbReference type="SMART" id="SM00052">
    <property type="entry name" value="EAL"/>
    <property type="match status" value="1"/>
</dbReference>
<dbReference type="AlphaFoldDB" id="C6WSM3"/>
<dbReference type="Pfam" id="PF00563">
    <property type="entry name" value="EAL"/>
    <property type="match status" value="1"/>
</dbReference>
<reference evidence="3" key="1">
    <citation type="submission" date="2009-07" db="EMBL/GenBank/DDBJ databases">
        <title>Complete sequence of Methylotenera mobilis JLW8.</title>
        <authorList>
            <consortium name="US DOE Joint Genome Institute"/>
            <person name="Lucas S."/>
            <person name="Copeland A."/>
            <person name="Lapidus A."/>
            <person name="Glavina del Rio T."/>
            <person name="Tice H."/>
            <person name="Bruce D."/>
            <person name="Goodwin L."/>
            <person name="Pitluck S."/>
            <person name="LaButti K.M."/>
            <person name="Clum A."/>
            <person name="Larimer F."/>
            <person name="Land M."/>
            <person name="Hauser L."/>
            <person name="Kyrpides N."/>
            <person name="Mikhailova N."/>
            <person name="Kayluzhnaya M."/>
            <person name="Chistoserdova L."/>
        </authorList>
    </citation>
    <scope>NUCLEOTIDE SEQUENCE [LARGE SCALE GENOMIC DNA]</scope>
    <source>
        <strain evidence="3">JLW8 / ATCC BAA-1282 / DSM 17540</strain>
    </source>
</reference>